<dbReference type="AlphaFoldDB" id="A0A0F9ESK0"/>
<evidence type="ECO:0000313" key="1">
    <source>
        <dbReference type="EMBL" id="KKL69246.1"/>
    </source>
</evidence>
<gene>
    <name evidence="1" type="ORF">LCGC14_2116880</name>
</gene>
<sequence>MAEERIPYNFHYCVKVRCDLRHGDRCTVPECVRNGSEKWPEYYTIHGVLADGDEVDA</sequence>
<accession>A0A0F9ESK0</accession>
<proteinExistence type="predicted"/>
<name>A0A0F9ESK0_9ZZZZ</name>
<organism evidence="1">
    <name type="scientific">marine sediment metagenome</name>
    <dbReference type="NCBI Taxonomy" id="412755"/>
    <lineage>
        <taxon>unclassified sequences</taxon>
        <taxon>metagenomes</taxon>
        <taxon>ecological metagenomes</taxon>
    </lineage>
</organism>
<protein>
    <submittedName>
        <fullName evidence="1">Uncharacterized protein</fullName>
    </submittedName>
</protein>
<reference evidence="1" key="1">
    <citation type="journal article" date="2015" name="Nature">
        <title>Complex archaea that bridge the gap between prokaryotes and eukaryotes.</title>
        <authorList>
            <person name="Spang A."/>
            <person name="Saw J.H."/>
            <person name="Jorgensen S.L."/>
            <person name="Zaremba-Niedzwiedzka K."/>
            <person name="Martijn J."/>
            <person name="Lind A.E."/>
            <person name="van Eijk R."/>
            <person name="Schleper C."/>
            <person name="Guy L."/>
            <person name="Ettema T.J."/>
        </authorList>
    </citation>
    <scope>NUCLEOTIDE SEQUENCE</scope>
</reference>
<dbReference type="EMBL" id="LAZR01026275">
    <property type="protein sequence ID" value="KKL69246.1"/>
    <property type="molecule type" value="Genomic_DNA"/>
</dbReference>
<comment type="caution">
    <text evidence="1">The sequence shown here is derived from an EMBL/GenBank/DDBJ whole genome shotgun (WGS) entry which is preliminary data.</text>
</comment>